<keyword evidence="1" id="KW-0614">Plasmid</keyword>
<accession>A0A2L2LME8</accession>
<dbReference type="RefSeq" id="WP_104680501.1">
    <property type="nucleotide sequence ID" value="NZ_CP026927.1"/>
</dbReference>
<organism evidence="1 2">
    <name type="scientific">Agrobacterium tumefaciens</name>
    <dbReference type="NCBI Taxonomy" id="358"/>
    <lineage>
        <taxon>Bacteria</taxon>
        <taxon>Pseudomonadati</taxon>
        <taxon>Pseudomonadota</taxon>
        <taxon>Alphaproteobacteria</taxon>
        <taxon>Hyphomicrobiales</taxon>
        <taxon>Rhizobiaceae</taxon>
        <taxon>Rhizobium/Agrobacterium group</taxon>
        <taxon>Agrobacterium</taxon>
        <taxon>Agrobacterium tumefaciens complex</taxon>
    </lineage>
</organism>
<protein>
    <recommendedName>
        <fullName evidence="3">Trypsin-like peptidase domain-containing protein</fullName>
    </recommendedName>
</protein>
<sequence length="258" mass="28410">MSAFLTAEEEQTLFKIVTDLMIEAVRPSATALVSENDDDVRLGGSGTFISVADRLIVLTCAHVTNCGGTDYGFYGSTRMFSGKGSVVQSSRIDVALIEVPFEVWRDNAANAVAIPMESLGASHDRVDNELFFLMGFAGENSRFAFESIEGTATGYCTQINRDAPAERHFFSLYWKPGFIQPTPGTDLEVAKYTRAEDPRGFSGACVWDTGFLRAYQAGRPWAPTDARIAGLVTSWDMTTESLVARRIEDVREWILESL</sequence>
<gene>
    <name evidence="1" type="ORF">At1D1609_54700</name>
</gene>
<evidence type="ECO:0008006" key="3">
    <source>
        <dbReference type="Google" id="ProtNLM"/>
    </source>
</evidence>
<name>A0A2L2LME8_AGRTU</name>
<proteinExistence type="predicted"/>
<dbReference type="SUPFAM" id="SSF50494">
    <property type="entry name" value="Trypsin-like serine proteases"/>
    <property type="match status" value="1"/>
</dbReference>
<dbReference type="AlphaFoldDB" id="A0A2L2LME8"/>
<dbReference type="Proteomes" id="UP000237717">
    <property type="component" value="Plasmid pAt1D1609a"/>
</dbReference>
<dbReference type="EMBL" id="CP026927">
    <property type="protein sequence ID" value="AVH45502.1"/>
    <property type="molecule type" value="Genomic_DNA"/>
</dbReference>
<dbReference type="InterPro" id="IPR009003">
    <property type="entry name" value="Peptidase_S1_PA"/>
</dbReference>
<evidence type="ECO:0000313" key="2">
    <source>
        <dbReference type="Proteomes" id="UP000237717"/>
    </source>
</evidence>
<evidence type="ECO:0000313" key="1">
    <source>
        <dbReference type="EMBL" id="AVH45502.1"/>
    </source>
</evidence>
<geneLocation type="plasmid" evidence="2">
    <name>pat1d1609a</name>
</geneLocation>
<reference evidence="1 2" key="1">
    <citation type="submission" date="2018-02" db="EMBL/GenBank/DDBJ databases">
        <title>Complete genome sequence of Agrobacterium tumefaciens 1D1609.</title>
        <authorList>
            <person name="Cho S.-T."/>
            <person name="Haryono M."/>
            <person name="Chang H.-H."/>
            <person name="Santos M.N."/>
            <person name="Lai E.-M."/>
            <person name="Kuo C.-H."/>
        </authorList>
    </citation>
    <scope>NUCLEOTIDE SEQUENCE [LARGE SCALE GENOMIC DNA]</scope>
    <source>
        <strain evidence="1 2">1D1609</strain>
        <plasmid evidence="2">Plasmid pat1d1609a</plasmid>
    </source>
</reference>